<dbReference type="PANTHER" id="PTHR36754:SF2">
    <property type="entry name" value="E3 UBIQUITIN-PROTEIN LIGASE TRIM37"/>
    <property type="match status" value="1"/>
</dbReference>
<dbReference type="VEuPathDB" id="VectorBase:CQUJHB007558"/>
<organism>
    <name type="scientific">Culex quinquefasciatus</name>
    <name type="common">Southern house mosquito</name>
    <name type="synonym">Culex pungens</name>
    <dbReference type="NCBI Taxonomy" id="7176"/>
    <lineage>
        <taxon>Eukaryota</taxon>
        <taxon>Metazoa</taxon>
        <taxon>Ecdysozoa</taxon>
        <taxon>Arthropoda</taxon>
        <taxon>Hexapoda</taxon>
        <taxon>Insecta</taxon>
        <taxon>Pterygota</taxon>
        <taxon>Neoptera</taxon>
        <taxon>Endopterygota</taxon>
        <taxon>Diptera</taxon>
        <taxon>Nematocera</taxon>
        <taxon>Culicoidea</taxon>
        <taxon>Culicidae</taxon>
        <taxon>Culicinae</taxon>
        <taxon>Culicini</taxon>
        <taxon>Culex</taxon>
        <taxon>Culex</taxon>
    </lineage>
</organism>
<evidence type="ECO:0000256" key="1">
    <source>
        <dbReference type="ARBA" id="ARBA00022723"/>
    </source>
</evidence>
<dbReference type="SUPFAM" id="SSF57845">
    <property type="entry name" value="B-box zinc-binding domain"/>
    <property type="match status" value="1"/>
</dbReference>
<evidence type="ECO:0000313" key="9">
    <source>
        <dbReference type="Proteomes" id="UP000002320"/>
    </source>
</evidence>
<dbReference type="CDD" id="cd19756">
    <property type="entry name" value="Bbox2"/>
    <property type="match status" value="1"/>
</dbReference>
<dbReference type="AlphaFoldDB" id="B0W2Q1"/>
<dbReference type="GO" id="GO:0016235">
    <property type="term" value="C:aggresome"/>
    <property type="evidence" value="ECO:0007669"/>
    <property type="project" value="TreeGrafter"/>
</dbReference>
<dbReference type="eggNOG" id="KOG2177">
    <property type="taxonomic scope" value="Eukaryota"/>
</dbReference>
<evidence type="ECO:0000313" key="8">
    <source>
        <dbReference type="EnsemblMetazoa" id="CPIJ001426-PA"/>
    </source>
</evidence>
<dbReference type="InterPro" id="IPR000315">
    <property type="entry name" value="Znf_B-box"/>
</dbReference>
<reference evidence="8" key="2">
    <citation type="submission" date="2021-02" db="UniProtKB">
        <authorList>
            <consortium name="EnsemblMetazoa"/>
        </authorList>
    </citation>
    <scope>IDENTIFICATION</scope>
    <source>
        <strain evidence="8">JHB</strain>
    </source>
</reference>
<dbReference type="GO" id="GO:0031625">
    <property type="term" value="F:ubiquitin protein ligase binding"/>
    <property type="evidence" value="ECO:0007669"/>
    <property type="project" value="TreeGrafter"/>
</dbReference>
<dbReference type="PROSITE" id="PS50089">
    <property type="entry name" value="ZF_RING_2"/>
    <property type="match status" value="1"/>
</dbReference>
<dbReference type="Pfam" id="PF00643">
    <property type="entry name" value="zf-B_box"/>
    <property type="match status" value="1"/>
</dbReference>
<evidence type="ECO:0000256" key="4">
    <source>
        <dbReference type="PROSITE-ProRule" id="PRU00024"/>
    </source>
</evidence>
<dbReference type="Gene3D" id="3.30.40.10">
    <property type="entry name" value="Zinc/RING finger domain, C3HC4 (zinc finger)"/>
    <property type="match status" value="1"/>
</dbReference>
<gene>
    <name evidence="8" type="primary">6032362</name>
    <name evidence="7" type="ORF">CpipJ_CPIJ001426</name>
</gene>
<dbReference type="InterPro" id="IPR001841">
    <property type="entry name" value="Znf_RING"/>
</dbReference>
<keyword evidence="9" id="KW-1185">Reference proteome</keyword>
<dbReference type="GO" id="GO:0051865">
    <property type="term" value="P:protein autoubiquitination"/>
    <property type="evidence" value="ECO:0007669"/>
    <property type="project" value="TreeGrafter"/>
</dbReference>
<dbReference type="Proteomes" id="UP000002320">
    <property type="component" value="Unassembled WGS sequence"/>
</dbReference>
<keyword evidence="3" id="KW-0862">Zinc</keyword>
<sequence>MTSSPNHATLHSQELDERKSLAFSWFMGIINVDDLFACAVCHSRLSTNPFIFVNISKGPECSKLFCGGCLRQWYSSRNATQRCPCCQRALGSEQFIYCRVYQEVNEMIDRLPSKLDELIRLINQPLRVCAHHGKELLLFCEPCRECLCVKCLFGDPHRAHLEQVSELQEARQKFQAIIDSEKNFLAERLSTLSKMSKRLESNEHDMVEENDRIVENVNWATEQIVEKLRDGLHDRMRQHVEPVKAIAQQQYAEVEDVMQRAVELNKEETCATVMMETFELADMIRKMHSEPLPQAQVPNMEFVNPITPPFVELSFLIRDFSQKIFLLRRTLSEEQSIEGFTFRLKGHQDLDENGNEVIKLSLVVVDGYDVHDVKVICYPKQGTTVEPLVRLMDLKLNEDNTVLEFSDFVSMEGFLTEVTDVLNLRIKFRLWATYYHKCVHKDWYIGRLSGVEMKPKMEGRTRY</sequence>
<proteinExistence type="predicted"/>
<dbReference type="HOGENOM" id="CLU_600225_0_0_1"/>
<dbReference type="SUPFAM" id="SSF57850">
    <property type="entry name" value="RING/U-box"/>
    <property type="match status" value="1"/>
</dbReference>
<evidence type="ECO:0000259" key="5">
    <source>
        <dbReference type="PROSITE" id="PS50089"/>
    </source>
</evidence>
<dbReference type="InParanoid" id="B0W2Q1"/>
<dbReference type="GO" id="GO:0061630">
    <property type="term" value="F:ubiquitin protein ligase activity"/>
    <property type="evidence" value="ECO:0007669"/>
    <property type="project" value="TreeGrafter"/>
</dbReference>
<keyword evidence="2 4" id="KW-0863">Zinc-finger</keyword>
<dbReference type="PANTHER" id="PTHR36754">
    <property type="entry name" value="E3 UBIQUITIN-PROTEIN LIGASE TRIM37"/>
    <property type="match status" value="1"/>
</dbReference>
<accession>B0W2Q1</accession>
<feature type="domain" description="B box-type" evidence="6">
    <location>
        <begin position="124"/>
        <end position="160"/>
    </location>
</feature>
<evidence type="ECO:0000256" key="2">
    <source>
        <dbReference type="ARBA" id="ARBA00022771"/>
    </source>
</evidence>
<dbReference type="PROSITE" id="PS50119">
    <property type="entry name" value="ZF_BBOX"/>
    <property type="match status" value="1"/>
</dbReference>
<dbReference type="EMBL" id="DS231828">
    <property type="protein sequence ID" value="EDS29804.1"/>
    <property type="molecule type" value="Genomic_DNA"/>
</dbReference>
<dbReference type="GO" id="GO:0070842">
    <property type="term" value="P:aggresome assembly"/>
    <property type="evidence" value="ECO:0007669"/>
    <property type="project" value="TreeGrafter"/>
</dbReference>
<dbReference type="GO" id="GO:0008270">
    <property type="term" value="F:zinc ion binding"/>
    <property type="evidence" value="ECO:0007669"/>
    <property type="project" value="UniProtKB-KW"/>
</dbReference>
<dbReference type="GO" id="GO:0005164">
    <property type="term" value="F:tumor necrosis factor receptor binding"/>
    <property type="evidence" value="ECO:0007669"/>
    <property type="project" value="TreeGrafter"/>
</dbReference>
<keyword evidence="1" id="KW-0479">Metal-binding</keyword>
<dbReference type="GO" id="GO:0006513">
    <property type="term" value="P:protein monoubiquitination"/>
    <property type="evidence" value="ECO:0007669"/>
    <property type="project" value="TreeGrafter"/>
</dbReference>
<dbReference type="OMA" id="ICHNAIS"/>
<evidence type="ECO:0000313" key="7">
    <source>
        <dbReference type="EMBL" id="EDS29804.1"/>
    </source>
</evidence>
<dbReference type="InterPro" id="IPR053003">
    <property type="entry name" value="TRIM_RBCC_E3_ubiq-ligases"/>
</dbReference>
<dbReference type="InterPro" id="IPR013083">
    <property type="entry name" value="Znf_RING/FYVE/PHD"/>
</dbReference>
<dbReference type="EnsemblMetazoa" id="CPIJ001426-RA">
    <property type="protein sequence ID" value="CPIJ001426-PA"/>
    <property type="gene ID" value="CPIJ001426"/>
</dbReference>
<dbReference type="OrthoDB" id="654191at2759"/>
<evidence type="ECO:0000256" key="3">
    <source>
        <dbReference type="ARBA" id="ARBA00022833"/>
    </source>
</evidence>
<reference evidence="7" key="1">
    <citation type="submission" date="2007-03" db="EMBL/GenBank/DDBJ databases">
        <title>Annotation of Culex pipiens quinquefasciatus.</title>
        <authorList>
            <consortium name="The Broad Institute Genome Sequencing Platform"/>
            <person name="Atkinson P.W."/>
            <person name="Hemingway J."/>
            <person name="Christensen B.M."/>
            <person name="Higgs S."/>
            <person name="Kodira C."/>
            <person name="Hannick L."/>
            <person name="Megy K."/>
            <person name="O'Leary S."/>
            <person name="Pearson M."/>
            <person name="Haas B.J."/>
            <person name="Mauceli E."/>
            <person name="Wortman J.R."/>
            <person name="Lee N.H."/>
            <person name="Guigo R."/>
            <person name="Stanke M."/>
            <person name="Alvarado L."/>
            <person name="Amedeo P."/>
            <person name="Antoine C.H."/>
            <person name="Arensburger P."/>
            <person name="Bidwell S.L."/>
            <person name="Crawford M."/>
            <person name="Camaro F."/>
            <person name="Devon K."/>
            <person name="Engels R."/>
            <person name="Hammond M."/>
            <person name="Howarth C."/>
            <person name="Koehrsen M."/>
            <person name="Lawson D."/>
            <person name="Montgomery P."/>
            <person name="Nene V."/>
            <person name="Nusbaum C."/>
            <person name="Puiu D."/>
            <person name="Romero-Severson J."/>
            <person name="Severson D.W."/>
            <person name="Shumway M."/>
            <person name="Sisk P."/>
            <person name="Stolte C."/>
            <person name="Zeng Q."/>
            <person name="Eisenstadt E."/>
            <person name="Fraser-Liggett C."/>
            <person name="Strausberg R."/>
            <person name="Galagan J."/>
            <person name="Birren B."/>
            <person name="Collins F.H."/>
        </authorList>
    </citation>
    <scope>NUCLEOTIDE SEQUENCE [LARGE SCALE GENOMIC DNA]</scope>
    <source>
        <strain evidence="7">JHB</strain>
    </source>
</reference>
<evidence type="ECO:0000259" key="6">
    <source>
        <dbReference type="PROSITE" id="PS50119"/>
    </source>
</evidence>
<feature type="domain" description="RING-type" evidence="5">
    <location>
        <begin position="38"/>
        <end position="87"/>
    </location>
</feature>
<dbReference type="VEuPathDB" id="VectorBase:CPIJ001426"/>
<name>B0W2Q1_CULQU</name>
<dbReference type="KEGG" id="cqu:CpipJ_CPIJ001426"/>
<protein>
    <submittedName>
        <fullName evidence="7 8">Uncharacterized protein</fullName>
    </submittedName>
</protein>
<dbReference type="Gene3D" id="3.30.160.60">
    <property type="entry name" value="Classic Zinc Finger"/>
    <property type="match status" value="1"/>
</dbReference>
<dbReference type="GO" id="GO:0005778">
    <property type="term" value="C:peroxisomal membrane"/>
    <property type="evidence" value="ECO:0007669"/>
    <property type="project" value="TreeGrafter"/>
</dbReference>